<dbReference type="STRING" id="1235591.CAK95_23930"/>
<dbReference type="OrthoDB" id="419320at2"/>
<dbReference type="InterPro" id="IPR001343">
    <property type="entry name" value="Hemolysn_Ca-bd"/>
</dbReference>
<evidence type="ECO:0000256" key="5">
    <source>
        <dbReference type="ARBA" id="ARBA00022737"/>
    </source>
</evidence>
<gene>
    <name evidence="8" type="ORF">CAK95_23930</name>
</gene>
<dbReference type="GO" id="GO:0005576">
    <property type="term" value="C:extracellular region"/>
    <property type="evidence" value="ECO:0007669"/>
    <property type="project" value="UniProtKB-SubCell"/>
</dbReference>
<dbReference type="SUPFAM" id="SSF51120">
    <property type="entry name" value="beta-Roll"/>
    <property type="match status" value="3"/>
</dbReference>
<dbReference type="SUPFAM" id="SSF51126">
    <property type="entry name" value="Pectin lyase-like"/>
    <property type="match status" value="1"/>
</dbReference>
<dbReference type="PROSITE" id="PS00330">
    <property type="entry name" value="HEMOLYSIN_CALCIUM"/>
    <property type="match status" value="5"/>
</dbReference>
<sequence length="828" mass="84979">MLPVIQLSSGATEADIVNALGTLTGGGTVILPPGETIAISSGLNIDVARRDITLDLNGGTLQQAANVSVITGRAVHTPMEQVGLSQNAAGHTTVTYSSLPASVVPGTWLKVVADDILPGDRIDSGATRMGQALQVAAVNGDTVTLAGTLIDQSNYRTNVRATEYVSGELVVKNGEIVGNQSVANGAFPLVQLRGLIDPSVEDVSLRDGVGKGISVVDSANASVTDVTVKNMNNGAGSLGIAVHSLSSTGTTVAGLYAENVIHATDANAIGNAANSPSAVYYGGDIGLNVHDSVAYATRDFAWTWHSEVVNASYDNVLAMDSYGFLNARGIGNEITNSGGVNNQRGIILYEWGEGDAREITIDTVTLKETLYYSTAAINQPRDNRIIDSWFESYGYPTPLDPAYATTTGTTYIRIDPANENDVITGSTGSDLLLGGKGDDLISGNDGDDYIWGGAGTDTLFGGLGRDRFAFHDPSEAGDVIGDFQAGLTGDQIDLSVMRARLNWEAGDPIANGYLRWVQSGSDVLVQINADGTGSDFATLATLTGVNASSLSSANVITTTQGGPDNVIVGTPGNDLLNGDDSDNVIDGGAGNDRIYGLGGHDWLIGGDGDDSLYGGDGNDVLDGGAGADVLSGSSGYDTVIYTTATEAVIADLIDHTNNAGGAAGDRFSSIENLTGSAFDDVLRGSSFHNVLEGGAGNDQLLGMAGNDTIRGGDGNDFIDGGAGNDILTGGAGADNFFFASLAEAGDTIIDFAADDVIALSGAGFGVADLEDIEFLIDGTPTGQAPALLYNATTGWLTWDADGAGSGRPVALAMLDHAPELTLNDFLIT</sequence>
<evidence type="ECO:0000256" key="4">
    <source>
        <dbReference type="ARBA" id="ARBA00022656"/>
    </source>
</evidence>
<dbReference type="RefSeq" id="WP_086090198.1">
    <property type="nucleotide sequence ID" value="NZ_CP021112.1"/>
</dbReference>
<dbReference type="GO" id="GO:0090729">
    <property type="term" value="F:toxin activity"/>
    <property type="evidence" value="ECO:0007669"/>
    <property type="project" value="UniProtKB-KW"/>
</dbReference>
<keyword evidence="6" id="KW-0843">Virulence</keyword>
<dbReference type="InterPro" id="IPR003995">
    <property type="entry name" value="RTX_toxin_determinant-A"/>
</dbReference>
<dbReference type="InterPro" id="IPR018511">
    <property type="entry name" value="Hemolysin-typ_Ca-bd_CS"/>
</dbReference>
<evidence type="ECO:0000256" key="3">
    <source>
        <dbReference type="ARBA" id="ARBA00022525"/>
    </source>
</evidence>
<dbReference type="PRINTS" id="PR01488">
    <property type="entry name" value="RTXTOXINA"/>
</dbReference>
<dbReference type="NCBIfam" id="TIGR03661">
    <property type="entry name" value="T1SS_VCA0849"/>
    <property type="match status" value="1"/>
</dbReference>
<evidence type="ECO:0000256" key="6">
    <source>
        <dbReference type="ARBA" id="ARBA00023026"/>
    </source>
</evidence>
<dbReference type="PRINTS" id="PR00313">
    <property type="entry name" value="CABNDNGRPT"/>
</dbReference>
<evidence type="ECO:0000313" key="8">
    <source>
        <dbReference type="EMBL" id="ARQ01804.1"/>
    </source>
</evidence>
<dbReference type="InterPro" id="IPR011049">
    <property type="entry name" value="Serralysin-like_metalloprot_C"/>
</dbReference>
<keyword evidence="3" id="KW-0964">Secreted</keyword>
<dbReference type="InterPro" id="IPR019960">
    <property type="entry name" value="T1SS_VCA0849"/>
</dbReference>
<organism evidence="8 9">
    <name type="scientific">Pseudorhodoplanes sinuspersici</name>
    <dbReference type="NCBI Taxonomy" id="1235591"/>
    <lineage>
        <taxon>Bacteria</taxon>
        <taxon>Pseudomonadati</taxon>
        <taxon>Pseudomonadota</taxon>
        <taxon>Alphaproteobacteria</taxon>
        <taxon>Hyphomicrobiales</taxon>
        <taxon>Pseudorhodoplanes</taxon>
    </lineage>
</organism>
<comment type="subcellular location">
    <subcellularLocation>
        <location evidence="1">Membrane</location>
    </subcellularLocation>
    <subcellularLocation>
        <location evidence="2">Secreted</location>
    </subcellularLocation>
</comment>
<dbReference type="PANTHER" id="PTHR38340:SF1">
    <property type="entry name" value="S-LAYER PROTEIN"/>
    <property type="match status" value="1"/>
</dbReference>
<name>A0A1W6ZWR2_9HYPH</name>
<dbReference type="InterPro" id="IPR050557">
    <property type="entry name" value="RTX_toxin/Mannuronan_C5-epim"/>
</dbReference>
<keyword evidence="9" id="KW-1185">Reference proteome</keyword>
<dbReference type="InterPro" id="IPR011050">
    <property type="entry name" value="Pectin_lyase_fold/virulence"/>
</dbReference>
<protein>
    <submittedName>
        <fullName evidence="8">Uncharacterized protein</fullName>
    </submittedName>
</protein>
<dbReference type="PANTHER" id="PTHR38340">
    <property type="entry name" value="S-LAYER PROTEIN"/>
    <property type="match status" value="1"/>
</dbReference>
<dbReference type="GO" id="GO:0005509">
    <property type="term" value="F:calcium ion binding"/>
    <property type="evidence" value="ECO:0007669"/>
    <property type="project" value="InterPro"/>
</dbReference>
<evidence type="ECO:0000256" key="7">
    <source>
        <dbReference type="ARBA" id="ARBA00023136"/>
    </source>
</evidence>
<dbReference type="Gene3D" id="2.150.10.10">
    <property type="entry name" value="Serralysin-like metalloprotease, C-terminal"/>
    <property type="match status" value="3"/>
</dbReference>
<dbReference type="EMBL" id="CP021112">
    <property type="protein sequence ID" value="ARQ01804.1"/>
    <property type="molecule type" value="Genomic_DNA"/>
</dbReference>
<reference evidence="8 9" key="1">
    <citation type="submission" date="2017-05" db="EMBL/GenBank/DDBJ databases">
        <title>Full genome sequence of Pseudorhodoplanes sinuspersici.</title>
        <authorList>
            <person name="Dastgheib S.M.M."/>
            <person name="Shavandi M."/>
            <person name="Tirandaz H."/>
        </authorList>
    </citation>
    <scope>NUCLEOTIDE SEQUENCE [LARGE SCALE GENOMIC DNA]</scope>
    <source>
        <strain evidence="8 9">RIPI110</strain>
    </source>
</reference>
<dbReference type="KEGG" id="psin:CAK95_23930"/>
<keyword evidence="5" id="KW-0677">Repeat</keyword>
<evidence type="ECO:0000313" key="9">
    <source>
        <dbReference type="Proteomes" id="UP000194137"/>
    </source>
</evidence>
<evidence type="ECO:0000256" key="2">
    <source>
        <dbReference type="ARBA" id="ARBA00004613"/>
    </source>
</evidence>
<dbReference type="Pfam" id="PF00353">
    <property type="entry name" value="HemolysinCabind"/>
    <property type="match status" value="4"/>
</dbReference>
<dbReference type="AlphaFoldDB" id="A0A1W6ZWR2"/>
<dbReference type="GO" id="GO:0016020">
    <property type="term" value="C:membrane"/>
    <property type="evidence" value="ECO:0007669"/>
    <property type="project" value="UniProtKB-SubCell"/>
</dbReference>
<evidence type="ECO:0000256" key="1">
    <source>
        <dbReference type="ARBA" id="ARBA00004370"/>
    </source>
</evidence>
<keyword evidence="4" id="KW-0800">Toxin</keyword>
<dbReference type="Proteomes" id="UP000194137">
    <property type="component" value="Chromosome"/>
</dbReference>
<proteinExistence type="predicted"/>
<keyword evidence="7" id="KW-0472">Membrane</keyword>
<accession>A0A1W6ZWR2</accession>